<dbReference type="PANTHER" id="PTHR43531">
    <property type="entry name" value="PROTEIN ICFG"/>
    <property type="match status" value="1"/>
</dbReference>
<dbReference type="InterPro" id="IPR004090">
    <property type="entry name" value="Chemotax_Me-accpt_rcpt"/>
</dbReference>
<feature type="domain" description="Methyl-accepting transducer" evidence="5">
    <location>
        <begin position="240"/>
        <end position="469"/>
    </location>
</feature>
<evidence type="ECO:0000256" key="1">
    <source>
        <dbReference type="ARBA" id="ARBA00022481"/>
    </source>
</evidence>
<gene>
    <name evidence="7" type="ORF">P0Y65_15990</name>
</gene>
<dbReference type="SUPFAM" id="SSF158472">
    <property type="entry name" value="HAMP domain-like"/>
    <property type="match status" value="1"/>
</dbReference>
<dbReference type="Gene3D" id="6.10.340.10">
    <property type="match status" value="1"/>
</dbReference>
<keyword evidence="4" id="KW-0812">Transmembrane</keyword>
<comment type="similarity">
    <text evidence="2">Belongs to the methyl-accepting chemotaxis (MCP) protein family.</text>
</comment>
<dbReference type="SMART" id="SM00304">
    <property type="entry name" value="HAMP"/>
    <property type="match status" value="2"/>
</dbReference>
<dbReference type="Proteomes" id="UP001217476">
    <property type="component" value="Chromosome"/>
</dbReference>
<organism evidence="7 8">
    <name type="scientific">Candidatus Devosia phytovorans</name>
    <dbReference type="NCBI Taxonomy" id="3121372"/>
    <lineage>
        <taxon>Bacteria</taxon>
        <taxon>Pseudomonadati</taxon>
        <taxon>Pseudomonadota</taxon>
        <taxon>Alphaproteobacteria</taxon>
        <taxon>Hyphomicrobiales</taxon>
        <taxon>Devosiaceae</taxon>
        <taxon>Devosia</taxon>
    </lineage>
</organism>
<evidence type="ECO:0000259" key="6">
    <source>
        <dbReference type="PROSITE" id="PS50885"/>
    </source>
</evidence>
<evidence type="ECO:0000256" key="2">
    <source>
        <dbReference type="ARBA" id="ARBA00029447"/>
    </source>
</evidence>
<dbReference type="GO" id="GO:0005886">
    <property type="term" value="C:plasma membrane"/>
    <property type="evidence" value="ECO:0007669"/>
    <property type="project" value="TreeGrafter"/>
</dbReference>
<feature type="transmembrane region" description="Helical" evidence="4">
    <location>
        <begin position="12"/>
        <end position="33"/>
    </location>
</feature>
<dbReference type="AlphaFoldDB" id="A0AAJ5VU69"/>
<evidence type="ECO:0000313" key="7">
    <source>
        <dbReference type="EMBL" id="WEK03677.1"/>
    </source>
</evidence>
<keyword evidence="4" id="KW-0472">Membrane</keyword>
<feature type="domain" description="HAMP" evidence="6">
    <location>
        <begin position="67"/>
        <end position="120"/>
    </location>
</feature>
<dbReference type="SUPFAM" id="SSF58104">
    <property type="entry name" value="Methyl-accepting chemotaxis protein (MCP) signaling domain"/>
    <property type="match status" value="1"/>
</dbReference>
<dbReference type="GO" id="GO:0007165">
    <property type="term" value="P:signal transduction"/>
    <property type="evidence" value="ECO:0007669"/>
    <property type="project" value="UniProtKB-KW"/>
</dbReference>
<dbReference type="InterPro" id="IPR051310">
    <property type="entry name" value="MCP_chemotaxis"/>
</dbReference>
<evidence type="ECO:0000256" key="3">
    <source>
        <dbReference type="PROSITE-ProRule" id="PRU00284"/>
    </source>
</evidence>
<dbReference type="GO" id="GO:0004888">
    <property type="term" value="F:transmembrane signaling receptor activity"/>
    <property type="evidence" value="ECO:0007669"/>
    <property type="project" value="InterPro"/>
</dbReference>
<name>A0AAJ5VU69_9HYPH</name>
<dbReference type="PRINTS" id="PR00260">
    <property type="entry name" value="CHEMTRNSDUCR"/>
</dbReference>
<protein>
    <submittedName>
        <fullName evidence="7">Methyl-accepting chemotaxis protein</fullName>
    </submittedName>
</protein>
<sequence>MFDYRNFSITQKLVAAFLGFGALVILFGGWAIYQLLTQDNMTVLVPLALAGASAAAGCLSVFILFQRVVSARLGTLVDLTAELAAGNTDVQIPIQKAADELTIMFKALEGFRTALVEQAAMQENERQRDAEAGLRQHAADRLTDDLQTTLRAVMAGELTGRIDNNYDQVELRQLATEVNVLLEALDHGLTGTGEVLSALAKADLSARVAGNFTGAFAALRDNTNAVAERMAAVMGNLQQTSGRLKTATGEILAGSNDLAERTSRQAAMVEQTSASVEQLSVTVSANATRAGEANRSVAEASRIAVESGVAMETASRAMEQISTSSAKISNIVKLIDDIAFQTNLLALNASVEAARAGDAGKGFAVVAVEVRRLAQSAASASADIKQLIDVSASEVKSGTQVVLQIGQRIAALNSSVTQSAALINQITEASREQAVAIDEVNVAVRQLDEITQHNAALVEQTNAAIEQTEHQAESLDGIVAVFNIDGRKPSDSRRAA</sequence>
<feature type="transmembrane region" description="Helical" evidence="4">
    <location>
        <begin position="45"/>
        <end position="65"/>
    </location>
</feature>
<dbReference type="PROSITE" id="PS50885">
    <property type="entry name" value="HAMP"/>
    <property type="match status" value="2"/>
</dbReference>
<reference evidence="7" key="1">
    <citation type="submission" date="2023-03" db="EMBL/GenBank/DDBJ databases">
        <title>Andean soil-derived lignocellulolytic bacterial consortium as a source of novel taxa and putative plastic-active enzymes.</title>
        <authorList>
            <person name="Diaz-Garcia L."/>
            <person name="Chuvochina M."/>
            <person name="Feuerriegel G."/>
            <person name="Bunk B."/>
            <person name="Sproer C."/>
            <person name="Streit W.R."/>
            <person name="Rodriguez L.M."/>
            <person name="Overmann J."/>
            <person name="Jimenez D.J."/>
        </authorList>
    </citation>
    <scope>NUCLEOTIDE SEQUENCE</scope>
    <source>
        <strain evidence="7">MAG 4196</strain>
    </source>
</reference>
<dbReference type="Pfam" id="PF00015">
    <property type="entry name" value="MCPsignal"/>
    <property type="match status" value="1"/>
</dbReference>
<feature type="domain" description="HAMP" evidence="6">
    <location>
        <begin position="144"/>
        <end position="190"/>
    </location>
</feature>
<evidence type="ECO:0000259" key="5">
    <source>
        <dbReference type="PROSITE" id="PS50111"/>
    </source>
</evidence>
<dbReference type="PANTHER" id="PTHR43531:SF14">
    <property type="entry name" value="METHYL-ACCEPTING CHEMOTAXIS PROTEIN I-RELATED"/>
    <property type="match status" value="1"/>
</dbReference>
<dbReference type="InterPro" id="IPR003660">
    <property type="entry name" value="HAMP_dom"/>
</dbReference>
<dbReference type="EMBL" id="CP119312">
    <property type="protein sequence ID" value="WEK03677.1"/>
    <property type="molecule type" value="Genomic_DNA"/>
</dbReference>
<keyword evidence="1" id="KW-0488">Methylation</keyword>
<accession>A0AAJ5VU69</accession>
<dbReference type="GO" id="GO:0006935">
    <property type="term" value="P:chemotaxis"/>
    <property type="evidence" value="ECO:0007669"/>
    <property type="project" value="InterPro"/>
</dbReference>
<dbReference type="PROSITE" id="PS50111">
    <property type="entry name" value="CHEMOTAXIS_TRANSDUC_2"/>
    <property type="match status" value="1"/>
</dbReference>
<dbReference type="SMART" id="SM00283">
    <property type="entry name" value="MA"/>
    <property type="match status" value="1"/>
</dbReference>
<evidence type="ECO:0000256" key="4">
    <source>
        <dbReference type="SAM" id="Phobius"/>
    </source>
</evidence>
<dbReference type="InterPro" id="IPR004089">
    <property type="entry name" value="MCPsignal_dom"/>
</dbReference>
<keyword evidence="3" id="KW-0807">Transducer</keyword>
<keyword evidence="4" id="KW-1133">Transmembrane helix</keyword>
<dbReference type="Gene3D" id="1.10.287.950">
    <property type="entry name" value="Methyl-accepting chemotaxis protein"/>
    <property type="match status" value="1"/>
</dbReference>
<proteinExistence type="inferred from homology"/>
<dbReference type="Pfam" id="PF00672">
    <property type="entry name" value="HAMP"/>
    <property type="match status" value="2"/>
</dbReference>
<evidence type="ECO:0000313" key="8">
    <source>
        <dbReference type="Proteomes" id="UP001217476"/>
    </source>
</evidence>